<organismHost>
    <name type="scientific">Pseudomonas chlororaphis</name>
    <dbReference type="NCBI Taxonomy" id="587753"/>
</organismHost>
<organism evidence="1 2">
    <name type="scientific">Pseudomonas phage 201phi2-1</name>
    <name type="common">Pseudomonas chlororaphis phage 201phi2-1</name>
    <dbReference type="NCBI Taxonomy" id="198110"/>
    <lineage>
        <taxon>Viruses</taxon>
        <taxon>Duplodnaviria</taxon>
        <taxon>Heunggongvirae</taxon>
        <taxon>Uroviricota</taxon>
        <taxon>Caudoviricetes</taxon>
        <taxon>Chimalliviridae</taxon>
        <taxon>Serwervirus</taxon>
        <taxon>Serwervirus 201phi21</taxon>
    </lineage>
</organism>
<gene>
    <name evidence="1" type="ORF">201phi2-1p006</name>
</gene>
<keyword evidence="2" id="KW-1185">Reference proteome</keyword>
<dbReference type="EMBL" id="EU197055">
    <property type="protein sequence ID" value="ABY62840.1"/>
    <property type="molecule type" value="Genomic_DNA"/>
</dbReference>
<dbReference type="RefSeq" id="YP_001956732.1">
    <property type="nucleotide sequence ID" value="NC_010821.1"/>
</dbReference>
<evidence type="ECO:0000313" key="1">
    <source>
        <dbReference type="EMBL" id="ABY62840.1"/>
    </source>
</evidence>
<protein>
    <submittedName>
        <fullName evidence="1">Uncharacterized protein</fullName>
    </submittedName>
</protein>
<sequence length="135" mass="15900">MKVYRFLNPNGEGLYQNDFWRQVGLPYVGEDIPFHQPPVYEDVRGWKLEDANKYICAFQSPDKLVSWFRDLNPLQVFIEGGSLVEIIVPNEHVRLGNHQCAIRKFKETSVREIGIDEFIDLIDNSVERYKELIVW</sequence>
<dbReference type="Proteomes" id="UP000002421">
    <property type="component" value="Segment"/>
</dbReference>
<dbReference type="KEGG" id="vg:6372600"/>
<evidence type="ECO:0000313" key="2">
    <source>
        <dbReference type="Proteomes" id="UP000002421"/>
    </source>
</evidence>
<reference evidence="1 2" key="1">
    <citation type="journal article" date="2008" name="Virology">
        <title>Characterization of Pseudomonas chlororaphis myovirus 201varphi2-1 via genomic sequencing, mass spectrometry, and electron microscopy.</title>
        <authorList>
            <person name="Thomas J.A."/>
            <person name="Rolando M.R."/>
            <person name="Carroll C.A."/>
            <person name="Shen P.S."/>
            <person name="Belnap D.M."/>
            <person name="Weintraub S.T."/>
            <person name="Serwer P."/>
            <person name="Hardies S.C."/>
        </authorList>
    </citation>
    <scope>NUCLEOTIDE SEQUENCE</scope>
</reference>
<name>B3FJY2_BP201</name>
<proteinExistence type="predicted"/>
<accession>B3FJY2</accession>